<comment type="catalytic activity">
    <reaction evidence="8">
        <text>Preferential cleavage: Arg-|-Xaa, Lys-|-Xaa.</text>
        <dbReference type="EC" id="3.4.21.4"/>
    </reaction>
</comment>
<feature type="signal peptide" evidence="10">
    <location>
        <begin position="1"/>
        <end position="15"/>
    </location>
</feature>
<dbReference type="GO" id="GO:0005576">
    <property type="term" value="C:extracellular region"/>
    <property type="evidence" value="ECO:0007669"/>
    <property type="project" value="UniProtKB-SubCell"/>
</dbReference>
<dbReference type="PANTHER" id="PTHR24264">
    <property type="entry name" value="TRYPSIN-RELATED"/>
    <property type="match status" value="1"/>
</dbReference>
<evidence type="ECO:0000313" key="12">
    <source>
        <dbReference type="EMBL" id="KAL0962619.1"/>
    </source>
</evidence>
<dbReference type="FunFam" id="2.40.10.10:FF:000002">
    <property type="entry name" value="Transmembrane protease serine"/>
    <property type="match status" value="1"/>
</dbReference>
<keyword evidence="10" id="KW-0732">Signal</keyword>
<evidence type="ECO:0000256" key="3">
    <source>
        <dbReference type="ARBA" id="ARBA00022670"/>
    </source>
</evidence>
<gene>
    <name evidence="12" type="ORF">UPYG_G00342850</name>
</gene>
<reference evidence="12 13" key="1">
    <citation type="submission" date="2024-06" db="EMBL/GenBank/DDBJ databases">
        <authorList>
            <person name="Pan Q."/>
            <person name="Wen M."/>
            <person name="Jouanno E."/>
            <person name="Zahm M."/>
            <person name="Klopp C."/>
            <person name="Cabau C."/>
            <person name="Louis A."/>
            <person name="Berthelot C."/>
            <person name="Parey E."/>
            <person name="Roest Crollius H."/>
            <person name="Montfort J."/>
            <person name="Robinson-Rechavi M."/>
            <person name="Bouchez O."/>
            <person name="Lampietro C."/>
            <person name="Lopez Roques C."/>
            <person name="Donnadieu C."/>
            <person name="Postlethwait J."/>
            <person name="Bobe J."/>
            <person name="Verreycken H."/>
            <person name="Guiguen Y."/>
        </authorList>
    </citation>
    <scope>NUCLEOTIDE SEQUENCE [LARGE SCALE GENOMIC DNA]</scope>
    <source>
        <strain evidence="12">Up_M1</strain>
        <tissue evidence="12">Testis</tissue>
    </source>
</reference>
<feature type="domain" description="Peptidase S1" evidence="11">
    <location>
        <begin position="88"/>
        <end position="267"/>
    </location>
</feature>
<dbReference type="PROSITE" id="PS50240">
    <property type="entry name" value="TRYPSIN_DOM"/>
    <property type="match status" value="2"/>
</dbReference>
<dbReference type="PRINTS" id="PR00722">
    <property type="entry name" value="CHYMOTRYPSIN"/>
</dbReference>
<dbReference type="InterPro" id="IPR001254">
    <property type="entry name" value="Trypsin_dom"/>
</dbReference>
<dbReference type="InterPro" id="IPR033116">
    <property type="entry name" value="TRYPSIN_SER"/>
</dbReference>
<dbReference type="PANTHER" id="PTHR24264:SF46">
    <property type="entry name" value="COAGULATION FACTOR XII"/>
    <property type="match status" value="1"/>
</dbReference>
<dbReference type="PROSITE" id="PS00135">
    <property type="entry name" value="TRYPSIN_SER"/>
    <property type="match status" value="1"/>
</dbReference>
<dbReference type="GO" id="GO:0006508">
    <property type="term" value="P:proteolysis"/>
    <property type="evidence" value="ECO:0007669"/>
    <property type="project" value="UniProtKB-KW"/>
</dbReference>
<feature type="chain" id="PRO_5044788159" description="trypsin" evidence="10">
    <location>
        <begin position="16"/>
        <end position="539"/>
    </location>
</feature>
<dbReference type="Pfam" id="PF00089">
    <property type="entry name" value="Trypsin"/>
    <property type="match status" value="2"/>
</dbReference>
<evidence type="ECO:0000256" key="9">
    <source>
        <dbReference type="ARBA" id="ARBA00038868"/>
    </source>
</evidence>
<keyword evidence="5" id="KW-0720">Serine protease</keyword>
<dbReference type="Proteomes" id="UP001557470">
    <property type="component" value="Unassembled WGS sequence"/>
</dbReference>
<accession>A0ABD0VWX1</accession>
<evidence type="ECO:0000256" key="2">
    <source>
        <dbReference type="ARBA" id="ARBA00009228"/>
    </source>
</evidence>
<comment type="caution">
    <text evidence="12">The sequence shown here is derived from an EMBL/GenBank/DDBJ whole genome shotgun (WGS) entry which is preliminary data.</text>
</comment>
<proteinExistence type="inferred from homology"/>
<comment type="subcellular location">
    <subcellularLocation>
        <location evidence="1">Secreted</location>
        <location evidence="1">Extracellular space</location>
    </subcellularLocation>
</comment>
<dbReference type="SUPFAM" id="SSF50494">
    <property type="entry name" value="Trypsin-like serine proteases"/>
    <property type="match status" value="2"/>
</dbReference>
<evidence type="ECO:0000256" key="6">
    <source>
        <dbReference type="ARBA" id="ARBA00023157"/>
    </source>
</evidence>
<evidence type="ECO:0000256" key="8">
    <source>
        <dbReference type="ARBA" id="ARBA00036320"/>
    </source>
</evidence>
<evidence type="ECO:0000256" key="4">
    <source>
        <dbReference type="ARBA" id="ARBA00022801"/>
    </source>
</evidence>
<keyword evidence="13" id="KW-1185">Reference proteome</keyword>
<keyword evidence="3" id="KW-0645">Protease</keyword>
<dbReference type="InterPro" id="IPR050127">
    <property type="entry name" value="Serine_Proteases_S1"/>
</dbReference>
<dbReference type="FunFam" id="2.40.10.10:FF:000010">
    <property type="entry name" value="Kallikrein related peptidase 11"/>
    <property type="match status" value="1"/>
</dbReference>
<dbReference type="InterPro" id="IPR009003">
    <property type="entry name" value="Peptidase_S1_PA"/>
</dbReference>
<evidence type="ECO:0000256" key="10">
    <source>
        <dbReference type="SAM" id="SignalP"/>
    </source>
</evidence>
<dbReference type="SMART" id="SM00020">
    <property type="entry name" value="Tryp_SPc"/>
    <property type="match status" value="2"/>
</dbReference>
<dbReference type="InterPro" id="IPR001314">
    <property type="entry name" value="Peptidase_S1A"/>
</dbReference>
<dbReference type="CDD" id="cd00190">
    <property type="entry name" value="Tryp_SPc"/>
    <property type="match status" value="2"/>
</dbReference>
<organism evidence="12 13">
    <name type="scientific">Umbra pygmaea</name>
    <name type="common">Eastern mudminnow</name>
    <dbReference type="NCBI Taxonomy" id="75934"/>
    <lineage>
        <taxon>Eukaryota</taxon>
        <taxon>Metazoa</taxon>
        <taxon>Chordata</taxon>
        <taxon>Craniata</taxon>
        <taxon>Vertebrata</taxon>
        <taxon>Euteleostomi</taxon>
        <taxon>Actinopterygii</taxon>
        <taxon>Neopterygii</taxon>
        <taxon>Teleostei</taxon>
        <taxon>Protacanthopterygii</taxon>
        <taxon>Esociformes</taxon>
        <taxon>Umbridae</taxon>
        <taxon>Umbra</taxon>
    </lineage>
</organism>
<dbReference type="FunFam" id="2.40.10.10:FF:000068">
    <property type="entry name" value="transmembrane protease serine 2"/>
    <property type="match status" value="1"/>
</dbReference>
<evidence type="ECO:0000256" key="7">
    <source>
        <dbReference type="ARBA" id="ARBA00024195"/>
    </source>
</evidence>
<dbReference type="AlphaFoldDB" id="A0ABD0VWX1"/>
<dbReference type="EMBL" id="JAGEUA010000011">
    <property type="protein sequence ID" value="KAL0962619.1"/>
    <property type="molecule type" value="Genomic_DNA"/>
</dbReference>
<name>A0ABD0VWX1_UMBPY</name>
<dbReference type="EC" id="3.4.21.4" evidence="9"/>
<keyword evidence="4" id="KW-0378">Hydrolase</keyword>
<keyword evidence="6" id="KW-1015">Disulfide bond</keyword>
<evidence type="ECO:0000256" key="5">
    <source>
        <dbReference type="ARBA" id="ARBA00022825"/>
    </source>
</evidence>
<sequence>MFVFLILSLFRCGLQHDEHNQTQIVRNLETWAFNRTDEENATLTNGFHDLAGIRSFIPDQEFKVRIIGGVDGSSLLHTVSRGKSQQLSGQCWLKHGTLRTNEDCQQLVGVFKIITHKDYIGKTKMHDIALVKVKTPLAFNQCVRPIEIWRKPLILNKKCTVTGWGSTRENGPQANRLQEVNVTILSPETCDTFYHGAMQTNMFCAGQLEGGVDACQGDSGGPLSCYTGSRYELAGVVSWGVGCGRVQRPGVYTKAQSYLDWIKEIIKGEEIISDAGSVPEESCGRGDMLTCRLDSSPAKVYRTLEGDERVRSVTEACPHSWPWQVSLQSRGRHYCSGTLIHKHWVLVPQHCRCKATVDTVELGLHDLRFMATQTIPVEEVFNHPDNGTYPPTFDITLIKLSVPAQFDTTIFPVCLPDKNMALDDSWSCVTTGWGSSKSSPKVSTATLHQARLELVNSTACKVSWGDDLITDNQLCADSAGSVACMGDSGGPLLCQKTKGIFYLFGLVTWGSPHCDVHTPVIFSRLSAYQSWIKGIVNNS</sequence>
<protein>
    <recommendedName>
        <fullName evidence="9">trypsin</fullName>
        <ecNumber evidence="9">3.4.21.4</ecNumber>
    </recommendedName>
</protein>
<dbReference type="InterPro" id="IPR043504">
    <property type="entry name" value="Peptidase_S1_PA_chymotrypsin"/>
</dbReference>
<evidence type="ECO:0000313" key="13">
    <source>
        <dbReference type="Proteomes" id="UP001557470"/>
    </source>
</evidence>
<dbReference type="Gene3D" id="2.40.10.10">
    <property type="entry name" value="Trypsin-like serine proteases"/>
    <property type="match status" value="2"/>
</dbReference>
<feature type="domain" description="Peptidase S1" evidence="11">
    <location>
        <begin position="304"/>
        <end position="537"/>
    </location>
</feature>
<evidence type="ECO:0000256" key="1">
    <source>
        <dbReference type="ARBA" id="ARBA00004239"/>
    </source>
</evidence>
<comment type="similarity">
    <text evidence="2">Belongs to the peptidase S1 family. Snake venom subfamily.</text>
</comment>
<comment type="similarity">
    <text evidence="7">Belongs to the peptidase S1 family. CLIP subfamily.</text>
</comment>
<evidence type="ECO:0000259" key="11">
    <source>
        <dbReference type="PROSITE" id="PS50240"/>
    </source>
</evidence>
<dbReference type="GO" id="GO:0004252">
    <property type="term" value="F:serine-type endopeptidase activity"/>
    <property type="evidence" value="ECO:0007669"/>
    <property type="project" value="UniProtKB-EC"/>
</dbReference>